<feature type="transmembrane region" description="Helical" evidence="1">
    <location>
        <begin position="41"/>
        <end position="64"/>
    </location>
</feature>
<protein>
    <submittedName>
        <fullName evidence="3">Putative membrane protein</fullName>
    </submittedName>
</protein>
<keyword evidence="5" id="KW-1185">Reference proteome</keyword>
<evidence type="ECO:0000256" key="1">
    <source>
        <dbReference type="SAM" id="Phobius"/>
    </source>
</evidence>
<reference evidence="4" key="2">
    <citation type="submission" date="2010-08" db="EMBL/GenBank/DDBJ databases">
        <title>Complete sequence of Fibrobacter succinogenes subsp. succinogenes S85.</title>
        <authorList>
            <person name="Durkin A.S."/>
            <person name="Nelson K.E."/>
            <person name="Morrison M."/>
            <person name="Forsberg C.W."/>
            <person name="Wilson D.B."/>
            <person name="Russell J.B."/>
            <person name="Cann I.K.O."/>
            <person name="Mackie R.I."/>
            <person name="White B.A."/>
        </authorList>
    </citation>
    <scope>NUCLEOTIDE SEQUENCE [LARGE SCALE GENOMIC DNA]</scope>
    <source>
        <strain evidence="4">ATCC 19169 / S85</strain>
    </source>
</reference>
<sequence length="114" mass="13176">MKKNFPFTLRVLVFFIAYLLFAVVAIAIGVTFKFGYAEAALWLYLPLAVPMLYLLVAVFVIELIRMFWNKRNTPNSEVEWRQMHYNAIVVKVLNTVAVVFFTLVVAFTVVCSFK</sequence>
<reference evidence="3" key="3">
    <citation type="submission" date="2010-08" db="EMBL/GenBank/DDBJ databases">
        <authorList>
            <person name="Durkin A.S."/>
            <person name="Nelson K.E."/>
            <person name="Morrison M."/>
            <person name="Forsberg C.W."/>
            <person name="Wilson D.B."/>
            <person name="Russell J.B."/>
            <person name="Cann I.K.O."/>
            <person name="Mackie R.I."/>
            <person name="White B.A."/>
        </authorList>
    </citation>
    <scope>NUCLEOTIDE SEQUENCE</scope>
    <source>
        <strain evidence="3">S85</strain>
    </source>
</reference>
<dbReference type="Proteomes" id="UP000000517">
    <property type="component" value="Chromosome"/>
</dbReference>
<keyword evidence="1" id="KW-1133">Transmembrane helix</keyword>
<accession>C9RJ08</accession>
<keyword evidence="1" id="KW-0472">Membrane</keyword>
<proteinExistence type="predicted"/>
<gene>
    <name evidence="2" type="ordered locus">Fisuc_0037</name>
    <name evidence="3" type="ordered locus">FSU_0430</name>
</gene>
<keyword evidence="1" id="KW-0812">Transmembrane</keyword>
<reference evidence="2 5" key="1">
    <citation type="submission" date="2009-10" db="EMBL/GenBank/DDBJ databases">
        <title>Complete sequence of Fibrobacter succinogenes subsp. succinogenes S85.</title>
        <authorList>
            <consortium name="US DOE Joint Genome Institute"/>
            <person name="Lucas S."/>
            <person name="Copeland A."/>
            <person name="Lapidus A."/>
            <person name="Glavina del Rio T."/>
            <person name="Tice H."/>
            <person name="Bruce D."/>
            <person name="Goodwin L."/>
            <person name="Pitluck S."/>
            <person name="Chertkov O."/>
            <person name="Detter J.C."/>
            <person name="Han C."/>
            <person name="Tapia R."/>
            <person name="Larimer F."/>
            <person name="Land M."/>
            <person name="Hauser L."/>
            <person name="Kyrpides N."/>
            <person name="Mikhailova N."/>
            <person name="Weimer P.J."/>
            <person name="Stevenson D.M."/>
            <person name="Boyum J."/>
            <person name="Brumm P.I."/>
            <person name="Mead D."/>
        </authorList>
    </citation>
    <scope>NUCLEOTIDE SEQUENCE [LARGE SCALE GENOMIC DNA]</scope>
    <source>
        <strain evidence="5">ATCC 19169 / S85</strain>
        <strain evidence="2">S85</strain>
    </source>
</reference>
<evidence type="ECO:0000313" key="5">
    <source>
        <dbReference type="Proteomes" id="UP000001497"/>
    </source>
</evidence>
<feature type="transmembrane region" description="Helical" evidence="1">
    <location>
        <begin position="12"/>
        <end position="35"/>
    </location>
</feature>
<evidence type="ECO:0000313" key="3">
    <source>
        <dbReference type="EMBL" id="ADL27411.1"/>
    </source>
</evidence>
<dbReference type="KEGG" id="fsu:Fisuc_0037"/>
<dbReference type="HOGENOM" id="CLU_2117397_0_0_0"/>
<evidence type="ECO:0000313" key="2">
    <source>
        <dbReference type="EMBL" id="ACX73652.1"/>
    </source>
</evidence>
<dbReference type="EMBL" id="CP001792">
    <property type="protein sequence ID" value="ACX73652.1"/>
    <property type="molecule type" value="Genomic_DNA"/>
</dbReference>
<dbReference type="RefSeq" id="WP_012819882.1">
    <property type="nucleotide sequence ID" value="NC_013410.1"/>
</dbReference>
<name>C9RJ08_FIBSS</name>
<evidence type="ECO:0000313" key="4">
    <source>
        <dbReference type="Proteomes" id="UP000000517"/>
    </source>
</evidence>
<dbReference type="KEGG" id="fsc:FSU_0430"/>
<feature type="transmembrane region" description="Helical" evidence="1">
    <location>
        <begin position="85"/>
        <end position="110"/>
    </location>
</feature>
<dbReference type="STRING" id="59374.FSU_0430"/>
<dbReference type="AlphaFoldDB" id="C9RJ08"/>
<organism evidence="3 4">
    <name type="scientific">Fibrobacter succinogenes (strain ATCC 19169 / S85)</name>
    <dbReference type="NCBI Taxonomy" id="59374"/>
    <lineage>
        <taxon>Bacteria</taxon>
        <taxon>Pseudomonadati</taxon>
        <taxon>Fibrobacterota</taxon>
        <taxon>Fibrobacteria</taxon>
        <taxon>Fibrobacterales</taxon>
        <taxon>Fibrobacteraceae</taxon>
        <taxon>Fibrobacter</taxon>
    </lineage>
</organism>
<dbReference type="EMBL" id="CP002158">
    <property type="protein sequence ID" value="ADL27411.1"/>
    <property type="molecule type" value="Genomic_DNA"/>
</dbReference>
<dbReference type="Proteomes" id="UP000001497">
    <property type="component" value="Chromosome"/>
</dbReference>